<evidence type="ECO:0000256" key="1">
    <source>
        <dbReference type="SAM" id="Phobius"/>
    </source>
</evidence>
<feature type="transmembrane region" description="Helical" evidence="1">
    <location>
        <begin position="53"/>
        <end position="75"/>
    </location>
</feature>
<keyword evidence="1" id="KW-1133">Transmembrane helix</keyword>
<dbReference type="AlphaFoldDB" id="A0A0U3IMY9"/>
<name>A0A0U3IMY9_9GAMM</name>
<feature type="transmembrane region" description="Helical" evidence="1">
    <location>
        <begin position="6"/>
        <end position="27"/>
    </location>
</feature>
<dbReference type="EMBL" id="CP013611">
    <property type="protein sequence ID" value="ALU44668.1"/>
    <property type="molecule type" value="Genomic_DNA"/>
</dbReference>
<keyword evidence="1" id="KW-0472">Membrane</keyword>
<sequence length="183" mass="20962">MNEFYIVAGWGIRFLELIVVLFVIFSFRKHSFSLFFGGKSSLKTPADHKMHSCFLTALAVLVFHAISGSLATYMLDIEADNQLVIKLYYFVIVCTTAAYASTLYLLHVIRGCQFTRVARYSLYITLFLMLLNAAQLVLRGYLGNELLYSIYGPATVIANLCEWLIVAKYPFYKFMETRIRQEA</sequence>
<reference evidence="2 3" key="1">
    <citation type="submission" date="2015-12" db="EMBL/GenBank/DDBJ databases">
        <title>Complete genome sequence of Pseudoalteromonas rubra SCSIO 6842, harboring a conjugative plasmid.</title>
        <authorList>
            <person name="Li B."/>
            <person name="Wang X."/>
        </authorList>
    </citation>
    <scope>NUCLEOTIDE SEQUENCE [LARGE SCALE GENOMIC DNA]</scope>
    <source>
        <strain evidence="2 3">SCSIO 6842</strain>
    </source>
</reference>
<dbReference type="Proteomes" id="UP000069015">
    <property type="component" value="Chromosome 1"/>
</dbReference>
<evidence type="ECO:0000313" key="2">
    <source>
        <dbReference type="EMBL" id="ALU44668.1"/>
    </source>
</evidence>
<accession>A0A0U3IMY9</accession>
<gene>
    <name evidence="2" type="ORF">AT705_18005</name>
</gene>
<proteinExistence type="predicted"/>
<organism evidence="2 3">
    <name type="scientific">Pseudoalteromonas rubra</name>
    <dbReference type="NCBI Taxonomy" id="43658"/>
    <lineage>
        <taxon>Bacteria</taxon>
        <taxon>Pseudomonadati</taxon>
        <taxon>Pseudomonadota</taxon>
        <taxon>Gammaproteobacteria</taxon>
        <taxon>Alteromonadales</taxon>
        <taxon>Pseudoalteromonadaceae</taxon>
        <taxon>Pseudoalteromonas</taxon>
    </lineage>
</organism>
<dbReference type="KEGG" id="prr:AT705_18005"/>
<keyword evidence="1" id="KW-0812">Transmembrane</keyword>
<feature type="transmembrane region" description="Helical" evidence="1">
    <location>
        <begin position="150"/>
        <end position="171"/>
    </location>
</feature>
<dbReference type="RefSeq" id="WP_058797639.1">
    <property type="nucleotide sequence ID" value="NZ_CP013611.1"/>
</dbReference>
<feature type="transmembrane region" description="Helical" evidence="1">
    <location>
        <begin position="87"/>
        <end position="108"/>
    </location>
</feature>
<evidence type="ECO:0008006" key="4">
    <source>
        <dbReference type="Google" id="ProtNLM"/>
    </source>
</evidence>
<protein>
    <recommendedName>
        <fullName evidence="4">DUF2306 domain-containing protein</fullName>
    </recommendedName>
</protein>
<feature type="transmembrane region" description="Helical" evidence="1">
    <location>
        <begin position="120"/>
        <end position="138"/>
    </location>
</feature>
<evidence type="ECO:0000313" key="3">
    <source>
        <dbReference type="Proteomes" id="UP000069015"/>
    </source>
</evidence>